<feature type="non-terminal residue" evidence="1">
    <location>
        <position position="1"/>
    </location>
</feature>
<comment type="caution">
    <text evidence="1">The sequence shown here is derived from an EMBL/GenBank/DDBJ whole genome shotgun (WGS) entry which is preliminary data.</text>
</comment>
<gene>
    <name evidence="1" type="ORF">EVA_22296</name>
</gene>
<reference evidence="1" key="1">
    <citation type="journal article" date="2012" name="PLoS ONE">
        <title>Gene sets for utilization of primary and secondary nutrition supplies in the distal gut of endangered iberian lynx.</title>
        <authorList>
            <person name="Alcaide M."/>
            <person name="Messina E."/>
            <person name="Richter M."/>
            <person name="Bargiela R."/>
            <person name="Peplies J."/>
            <person name="Huws S.A."/>
            <person name="Newbold C.J."/>
            <person name="Golyshin P.N."/>
            <person name="Simon M.A."/>
            <person name="Lopez G."/>
            <person name="Yakimov M.M."/>
            <person name="Ferrer M."/>
        </authorList>
    </citation>
    <scope>NUCLEOTIDE SEQUENCE</scope>
</reference>
<proteinExistence type="predicted"/>
<dbReference type="AlphaFoldDB" id="J9FJ06"/>
<name>J9FJ06_9ZZZZ</name>
<sequence>TCCCTYRQNYAKSLSGKYERGFLQTEADEIIKQK</sequence>
<accession>J9FJ06</accession>
<dbReference type="EMBL" id="AMCI01009366">
    <property type="protein sequence ID" value="EJW89597.1"/>
    <property type="molecule type" value="Genomic_DNA"/>
</dbReference>
<protein>
    <submittedName>
        <fullName evidence="1">Uncharacterized protein</fullName>
    </submittedName>
</protein>
<evidence type="ECO:0000313" key="1">
    <source>
        <dbReference type="EMBL" id="EJW89597.1"/>
    </source>
</evidence>
<organism evidence="1">
    <name type="scientific">gut metagenome</name>
    <dbReference type="NCBI Taxonomy" id="749906"/>
    <lineage>
        <taxon>unclassified sequences</taxon>
        <taxon>metagenomes</taxon>
        <taxon>organismal metagenomes</taxon>
    </lineage>
</organism>